<gene>
    <name evidence="1" type="ORF">QI30_12310</name>
</gene>
<evidence type="ECO:0000313" key="1">
    <source>
        <dbReference type="EMBL" id="RUS55691.1"/>
    </source>
</evidence>
<dbReference type="OrthoDB" id="2352933at2"/>
<keyword evidence="2" id="KW-1185">Reference proteome</keyword>
<evidence type="ECO:0000313" key="2">
    <source>
        <dbReference type="Proteomes" id="UP000288623"/>
    </source>
</evidence>
<organism evidence="1 2">
    <name type="scientific">Candidatus Kurthia intestinigallinarum</name>
    <dbReference type="NCBI Taxonomy" id="1562256"/>
    <lineage>
        <taxon>Bacteria</taxon>
        <taxon>Bacillati</taxon>
        <taxon>Bacillota</taxon>
        <taxon>Bacilli</taxon>
        <taxon>Bacillales</taxon>
        <taxon>Caryophanaceae</taxon>
        <taxon>Kurthia</taxon>
    </lineage>
</organism>
<comment type="caution">
    <text evidence="1">The sequence shown here is derived from an EMBL/GenBank/DDBJ whole genome shotgun (WGS) entry which is preliminary data.</text>
</comment>
<dbReference type="AlphaFoldDB" id="A0A433RU49"/>
<name>A0A433RU49_9BACL</name>
<sequence length="146" mass="16805">MSNNAMPIQLKFKTTIKHEGELPEIMEIFVDASYMLKDGKKVYIQYEELLNDKKMRTTLRFDESDGIIMRNGDIKMRLPFLKGLDQRGHYEADFGTMPIIVRTHHIDNKPLTEQAAEGTLLVHYELIVGGNSVGDYTLEYSYTEGK</sequence>
<dbReference type="RefSeq" id="WP_020189056.1">
    <property type="nucleotide sequence ID" value="NZ_JTFC01000031.1"/>
</dbReference>
<dbReference type="Gene3D" id="2.40.128.20">
    <property type="match status" value="1"/>
</dbReference>
<proteinExistence type="predicted"/>
<dbReference type="Proteomes" id="UP000288623">
    <property type="component" value="Unassembled WGS sequence"/>
</dbReference>
<protein>
    <recommendedName>
        <fullName evidence="3">DUF1934 domain-containing protein</fullName>
    </recommendedName>
</protein>
<dbReference type="Pfam" id="PF09148">
    <property type="entry name" value="DUF1934"/>
    <property type="match status" value="1"/>
</dbReference>
<dbReference type="SUPFAM" id="SSF50814">
    <property type="entry name" value="Lipocalins"/>
    <property type="match status" value="1"/>
</dbReference>
<dbReference type="InterPro" id="IPR015231">
    <property type="entry name" value="DUF1934"/>
</dbReference>
<evidence type="ECO:0008006" key="3">
    <source>
        <dbReference type="Google" id="ProtNLM"/>
    </source>
</evidence>
<dbReference type="InterPro" id="IPR012674">
    <property type="entry name" value="Calycin"/>
</dbReference>
<reference evidence="1 2" key="1">
    <citation type="submission" date="2014-11" db="EMBL/GenBank/DDBJ databases">
        <title>Genome sequence and analysis of novel Kurthia sp.</title>
        <authorList>
            <person name="Lawson J.N."/>
            <person name="Gonzalez J.E."/>
            <person name="Rinauldi L."/>
            <person name="Xuan Z."/>
            <person name="Firman A."/>
            <person name="Shaddox L."/>
            <person name="Trudeau A."/>
            <person name="Shah S."/>
            <person name="Reiman D."/>
        </authorList>
    </citation>
    <scope>NUCLEOTIDE SEQUENCE [LARGE SCALE GENOMIC DNA]</scope>
    <source>
        <strain evidence="1 2">3B1D</strain>
    </source>
</reference>
<accession>A0A433RU49</accession>
<dbReference type="EMBL" id="JTFC01000031">
    <property type="protein sequence ID" value="RUS55691.1"/>
    <property type="molecule type" value="Genomic_DNA"/>
</dbReference>